<evidence type="ECO:0000313" key="4">
    <source>
        <dbReference type="EMBL" id="OLQ02658.1"/>
    </source>
</evidence>
<evidence type="ECO:0000256" key="3">
    <source>
        <dbReference type="SAM" id="Phobius"/>
    </source>
</evidence>
<keyword evidence="3" id="KW-0472">Membrane</keyword>
<keyword evidence="3" id="KW-1133">Transmembrane helix</keyword>
<feature type="compositionally biased region" description="Low complexity" evidence="2">
    <location>
        <begin position="438"/>
        <end position="449"/>
    </location>
</feature>
<evidence type="ECO:0000256" key="2">
    <source>
        <dbReference type="SAM" id="MobiDB-lite"/>
    </source>
</evidence>
<feature type="transmembrane region" description="Helical" evidence="3">
    <location>
        <begin position="3189"/>
        <end position="3209"/>
    </location>
</feature>
<keyword evidence="5" id="KW-1185">Reference proteome</keyword>
<evidence type="ECO:0000313" key="5">
    <source>
        <dbReference type="Proteomes" id="UP000186817"/>
    </source>
</evidence>
<dbReference type="EMBL" id="LSRX01000258">
    <property type="protein sequence ID" value="OLQ02658.1"/>
    <property type="molecule type" value="Genomic_DNA"/>
</dbReference>
<comment type="caution">
    <text evidence="4">The sequence shown here is derived from an EMBL/GenBank/DDBJ whole genome shotgun (WGS) entry which is preliminary data.</text>
</comment>
<feature type="region of interest" description="Disordered" evidence="2">
    <location>
        <begin position="1919"/>
        <end position="1962"/>
    </location>
</feature>
<feature type="region of interest" description="Disordered" evidence="2">
    <location>
        <begin position="375"/>
        <end position="510"/>
    </location>
</feature>
<protein>
    <submittedName>
        <fullName evidence="4">Uncharacterized protein</fullName>
    </submittedName>
</protein>
<feature type="region of interest" description="Disordered" evidence="2">
    <location>
        <begin position="1023"/>
        <end position="1051"/>
    </location>
</feature>
<feature type="region of interest" description="Disordered" evidence="2">
    <location>
        <begin position="162"/>
        <end position="187"/>
    </location>
</feature>
<organism evidence="4 5">
    <name type="scientific">Symbiodinium microadriaticum</name>
    <name type="common">Dinoflagellate</name>
    <name type="synonym">Zooxanthella microadriatica</name>
    <dbReference type="NCBI Taxonomy" id="2951"/>
    <lineage>
        <taxon>Eukaryota</taxon>
        <taxon>Sar</taxon>
        <taxon>Alveolata</taxon>
        <taxon>Dinophyceae</taxon>
        <taxon>Suessiales</taxon>
        <taxon>Symbiodiniaceae</taxon>
        <taxon>Symbiodinium</taxon>
    </lineage>
</organism>
<accession>A0A1Q9E5G7</accession>
<gene>
    <name evidence="4" type="ORF">AK812_SmicGene14458</name>
</gene>
<proteinExistence type="predicted"/>
<feature type="compositionally biased region" description="Polar residues" evidence="2">
    <location>
        <begin position="387"/>
        <end position="397"/>
    </location>
</feature>
<sequence length="3241" mass="351107">MSSYFRFTCGCTRVFEDSTPWRDIASTLGKDSLFLGGASQIACTSAEAGYGWTGRDGCRLQILVNLHRQNLALLWPSARTPQARLRLRSGAQITNKQRRALILHHATSLRQKWLLAIRSGMGRGGKYKQWGKDNQHGAAAQQLWRGSWSPRLRADPLARPWRESNNKEAAHASSFPAYDSMPSAARDPRPNHLDVVTQQGRSHGLQGLLNAARKAELRLQKLLRAKERAAEQWETFQRGLKDSFIKEQTRYNKNGAKLDRDIAEATAEQDKAYEDIQQSVLRGGEVPDAPMAAAEAEASWDRMRSGWENEDADAMSHVLRRAVEAPRTAASVAMRQLNPAVQELLVSLGAIPAWAASAQAGGDLRAPIAPQVPVAPEASHADGPVLPSTSTAPSETRSGAPHQGKADMQISPAHPGQRDMTAARVPTTVEAPRPGIKAATMAPTTAGAPHSLLADKLDAKRAHAKSQAMQPFRGGGAPPPGNADGSAVPVEDPSDQEMDGADAKDGPQSPGYTDSVAAFACPVAAWGSTFGEPALLWFFIPASLPWPGLLGLHITVCCALEMIVAFLLGFASLPERCGVTGPLPFVVPVLLTIPSVNCVSVPAVALTPTRLPHEVPVEELVDVVGETLPKPRPDFSLGASDSDRRWVVDAHDLLPEGPDIAPGYWLGVVVITPHFRDVCVAVRCRQFHTYQHVVDVVLDSVHGGPPDVGMTCVPTRPQLCESYATFVRFPSSVHQHPQGRRVVVLVDLTLVGGNRFACALPQRFTMSELLGFVTPLSSASDSTLRLYVAEETSPCMRESLLLQDGYVLTFFDQWLPLPRCVLSVAELMSTPSRLGPPSQLPPAVACEGVLVHHGSDRFYMPAHHHTGQTAIEAVRTAYDYADAESVSCVFPTTDLDFRGNAVSHILFVVEVPSTPANASAAERRRDHFALCDFRPVGYSPRVVHTSVPLLHLPSLAAAFGIRVPVGMRLHTFDGKSEEDEVRFEGNPVLSFVFEECPEVRSVTTSSGLFVDLVDDFVPWPGEHDGRLPRSSHQRGNASGNALPRHRSRSRSRGLYRGFTSLSPPRALADKGLRLDHKGVNAVYPAWASDETYKWSPGILHDALLESTWVLTSVPALSVNVGTKFCSASEFSAALSFASWSLKLLSEPESHSLSARDRIEDVRDFEEGEGRIWPYLPAQDQFAAQRLAERTAMDEETLGSEDASEFTFCLLTPGYTLEPVVVNLVAPVVIPDALQAVQEERDPVHGRLYPALVVVDPQPAQGYGVLLALPAWPSPEVFICFSLLDIDDRLFVTSAPLVASRERLLELAELEPAELYDVYVGGSPTPMVEAEEVDLVRGMCIFCYPRHVLAGPYFHLTESLLSSAAWERDPSLPYGPADGFMCFVGEFAQRRVPLVDDASFPDNFEIAAALGLHPERLVVQPAYPVTQDAALNGFYCYNVCAALDLLEHDAEEGPPCIILIDCRALLQGWQLVSCPASVLSRTQLIEDLSTFAPPGWSVHLEGIPASSGIYEVPPGKVIYASYVPDSHPWQGNMAAEVTGEEIEGDGSSSGSESSCSQASCHAPGIAGRSRSRSPYRGPGEGNVSPDTRAEGVPFLLLGQEYAPELVIVSRDSPELSAVLQSVQSGRAATCRRRFAQIVPVHPQPAESYALAVVKPAWSREVYVVFDCLRVNGSVFCWLASAAMTRSAILAVAGLPETSDHEVYVPDQDLPLDTQEVCSLSTGACVSIVPRSCPWFVVASLQDMLLDSTCWSTAAALPCVPGDWLYVLSDTGPCCLQIPEARPDELFYAVADALGVPISQATFQLAIPPVDDYSDEGRIAWNTAVLTSTLAAPSGRDGCVYFLDLRALMCGLTWAFTPDGVVSVALVHAQCARPAAGGHLVEVLGGRPVDPASPDEVHVWPGEVLVVQVIDVGVVSPPASTLLTGNPGPGDMHDDHPDGTQGASTPSGRPPARERPIGPSAYTGEVPPFERHMASFTSLLSQVGFGQACVVRCVVGLLITSVLTVSGEAFLCKEAVLLLCFLRCRWHRQTLAIAVMCVSCMPLVASMQSRPVGSVSWYTGVNSGPPPPCGTLPLRAVATPCRARIRSPPSDRFAHLCHWDRGAFGRPLQTLLEESVQDDPESAFFNAATLLETLFEHFSSGVGSSLTGCPDCPASKVTSTPHFFLDDKSEEPPCELVLSSLLDFGNDAAISAPGSQTEWFSLDCGSCLMPISDLHWQDLHRCVSVDHLLSSISGLQRPQRFAKWAILHEPQAFPNDAAEICITSDGSFSERPGVAGWGVVLSAMSSASPDVPGLYVGYIAGASNDVWAFGHQSQPINAFGSEIVGLFWAAVAAFQLPFSGHAGDPSNELAVPPFCGFLISAGAGLAPDKVMRPFTRAFPEPQPGEDIGAQSGMYGQVGRVALLDASLKAEGVFVAGLQETRTPEGQLASQNYHRYCAGCLNKKVYGIEIWVGTFAGFLLPANIWGFLPDMGPTEEEDEAGEAFHGLLHSCGAWVPSTFHDSFSGDGGIDGEALLLPQNSAAVEAVLSSLPVVSWDTNVNDHISILTDALYRGLAHKFPRQRRRMRQGFLSEETSRVHAVLARNRHALRWRMAELRRCFLRCAFVAWQDAKGFFGVFQGLWIRHLRFAIAKLMSLVGVQGKQIRRLCRRVRAVHLNQLAAEVDDADASSVHIALRRLLPFVKRLQKLTLSGDAIFLSLKEGRLHSVSAAIVFTDLVAAYYSVVREAVTGLAPDASVQDVAASLRLTDGDLQELEAYAREQPVLAGPDSPDFLRALTAELHSDTWFHLNGDPNLVRTARGTRPGGCFADTVFSLLFQKVLARRAPAADDQIPRVQWSGTRELRLFQESQAPRSCTAQVEDITYADDHASCVVAPSALQLEQAVRNTAGRTLDSVAGHGLAANLGPRKTAALLLHRGAGSRAARARTFGQLKGKLLVLRENSKPVALDAVPQYRHLGTLLTHTGSLLPEVRSRLALARVTLGEGRRKVFCCAQVMLARRVMLFQVHVMSAFLAGSGAWPQLGQEAWHTFEQGITAMYRQLLRIRPCDNQCWSRDAIFNACNAPTPEDSLAAERLRFLGQLARGGPDEAWALLQHSPDMIAGFNGALQWLSDAVCATCELPAFDARSSAWLDFARDRAKRWKGPARCRDVVQATYLPPRPISAGSLCVSSDIGNSARKLSRDEGLLRMMSYARMFAHYLGALALLGSPASSWIFLSRRIALASWVNGSAAVPRCVRIGHFTLQKERK</sequence>
<dbReference type="OrthoDB" id="412177at2759"/>
<feature type="region of interest" description="Disordered" evidence="2">
    <location>
        <begin position="1539"/>
        <end position="1586"/>
    </location>
</feature>
<evidence type="ECO:0000256" key="1">
    <source>
        <dbReference type="SAM" id="Coils"/>
    </source>
</evidence>
<dbReference type="Proteomes" id="UP000186817">
    <property type="component" value="Unassembled WGS sequence"/>
</dbReference>
<feature type="coiled-coil region" evidence="1">
    <location>
        <begin position="205"/>
        <end position="232"/>
    </location>
</feature>
<keyword evidence="1" id="KW-0175">Coiled coil</keyword>
<reference evidence="4 5" key="1">
    <citation type="submission" date="2016-02" db="EMBL/GenBank/DDBJ databases">
        <title>Genome analysis of coral dinoflagellate symbionts highlights evolutionary adaptations to a symbiotic lifestyle.</title>
        <authorList>
            <person name="Aranda M."/>
            <person name="Li Y."/>
            <person name="Liew Y.J."/>
            <person name="Baumgarten S."/>
            <person name="Simakov O."/>
            <person name="Wilson M."/>
            <person name="Piel J."/>
            <person name="Ashoor H."/>
            <person name="Bougouffa S."/>
            <person name="Bajic V.B."/>
            <person name="Ryu T."/>
            <person name="Ravasi T."/>
            <person name="Bayer T."/>
            <person name="Micklem G."/>
            <person name="Kim H."/>
            <person name="Bhak J."/>
            <person name="Lajeunesse T.C."/>
            <person name="Voolstra C.R."/>
        </authorList>
    </citation>
    <scope>NUCLEOTIDE SEQUENCE [LARGE SCALE GENOMIC DNA]</scope>
    <source>
        <strain evidence="4 5">CCMP2467</strain>
    </source>
</reference>
<feature type="compositionally biased region" description="Low complexity" evidence="2">
    <location>
        <begin position="1544"/>
        <end position="1555"/>
    </location>
</feature>
<keyword evidence="3" id="KW-0812">Transmembrane</keyword>
<name>A0A1Q9E5G7_SYMMI</name>